<proteinExistence type="predicted"/>
<name>A0A0F5YLH5_9CYAN</name>
<reference evidence="1 2" key="1">
    <citation type="submission" date="2015-06" db="EMBL/GenBank/DDBJ databases">
        <title>Draft genome assembly of filamentous brackish cyanobacterium Limnoraphis robusta strain CS-951.</title>
        <authorList>
            <person name="Willis A."/>
            <person name="Parks M."/>
            <person name="Burford M.A."/>
        </authorList>
    </citation>
    <scope>NUCLEOTIDE SEQUENCE [LARGE SCALE GENOMIC DNA]</scope>
    <source>
        <strain evidence="1 2">CS-951</strain>
    </source>
</reference>
<sequence length="112" mass="13219">MATMGKYCKAYPIDRLRQFSQWTENKENTRKETQTVEGEEIEINRELTEDDFLYLQENYVVTDGIFKDENIIFDNITPEWQEFCDNVLNFEVPVYEPVNVTATSSETEKTEA</sequence>
<dbReference type="OrthoDB" id="427912at2"/>
<comment type="caution">
    <text evidence="1">The sequence shown here is derived from an EMBL/GenBank/DDBJ whole genome shotgun (WGS) entry which is preliminary data.</text>
</comment>
<dbReference type="AlphaFoldDB" id="A0A0F5YLH5"/>
<dbReference type="Proteomes" id="UP000033607">
    <property type="component" value="Unassembled WGS sequence"/>
</dbReference>
<evidence type="ECO:0000313" key="1">
    <source>
        <dbReference type="EMBL" id="KKD39741.1"/>
    </source>
</evidence>
<evidence type="ECO:0000313" key="2">
    <source>
        <dbReference type="Proteomes" id="UP000033607"/>
    </source>
</evidence>
<gene>
    <name evidence="1" type="ORF">WN50_01665</name>
</gene>
<dbReference type="PATRIC" id="fig|1637645.4.peg.3162"/>
<accession>A0A0F5YLH5</accession>
<dbReference type="EMBL" id="LATL02000156">
    <property type="protein sequence ID" value="KKD39741.1"/>
    <property type="molecule type" value="Genomic_DNA"/>
</dbReference>
<organism evidence="1 2">
    <name type="scientific">Limnoraphis robusta CS-951</name>
    <dbReference type="NCBI Taxonomy" id="1637645"/>
    <lineage>
        <taxon>Bacteria</taxon>
        <taxon>Bacillati</taxon>
        <taxon>Cyanobacteriota</taxon>
        <taxon>Cyanophyceae</taxon>
        <taxon>Oscillatoriophycideae</taxon>
        <taxon>Oscillatoriales</taxon>
        <taxon>Sirenicapillariaceae</taxon>
        <taxon>Limnoraphis</taxon>
    </lineage>
</organism>
<protein>
    <submittedName>
        <fullName evidence="1">Uncharacterized protein</fullName>
    </submittedName>
</protein>
<dbReference type="RefSeq" id="WP_046276761.1">
    <property type="nucleotide sequence ID" value="NZ_LATL02000156.1"/>
</dbReference>